<dbReference type="EMBL" id="BQNB010014012">
    <property type="protein sequence ID" value="GJT22930.1"/>
    <property type="molecule type" value="Genomic_DNA"/>
</dbReference>
<sequence length="380" mass="43448">DHPCVFSMKVFHGGTFTPSPNRKYFGGKVQYVDLLDIEWFTIDIIHNIVKMLKYDPRDIMFYHFNIPNKTLDWGLRALASDDDVVNLSQYVKDNKVIDVYIEHGETTVESYYMPKFIESARIREKRLAIEWLADGLPGESSGLRENNVEFNDGAEGLSEDNMEFNDGAEGLGDEHGNEKGNDEGDVDDAEELVDEEHIIDQLDVNMEGFRFTVQSGDVDPLRPVVNLNEDDLEVIDYDSFKSDVGDDDVNTDRRKVLRELKRKGKANGDGNIVNFFYVGQEFPNREEVKNRIRAHALETRRQITIVKNLLGLWKSVDYVVLSYFVIRLYFVYGLSKSNGITIYEGGKKQLTKDKETKVASVKGKGKKVNTDEDEDKNECP</sequence>
<feature type="domain" description="PB1-like" evidence="2">
    <location>
        <begin position="6"/>
        <end position="103"/>
    </location>
</feature>
<protein>
    <recommendedName>
        <fullName evidence="2">PB1-like domain-containing protein</fullName>
    </recommendedName>
</protein>
<evidence type="ECO:0000256" key="1">
    <source>
        <dbReference type="SAM" id="MobiDB-lite"/>
    </source>
</evidence>
<reference evidence="3" key="1">
    <citation type="journal article" date="2022" name="Int. J. Mol. Sci.">
        <title>Draft Genome of Tanacetum Coccineum: Genomic Comparison of Closely Related Tanacetum-Family Plants.</title>
        <authorList>
            <person name="Yamashiro T."/>
            <person name="Shiraishi A."/>
            <person name="Nakayama K."/>
            <person name="Satake H."/>
        </authorList>
    </citation>
    <scope>NUCLEOTIDE SEQUENCE</scope>
</reference>
<feature type="compositionally biased region" description="Acidic residues" evidence="1">
    <location>
        <begin position="371"/>
        <end position="380"/>
    </location>
</feature>
<keyword evidence="4" id="KW-1185">Reference proteome</keyword>
<feature type="region of interest" description="Disordered" evidence="1">
    <location>
        <begin position="151"/>
        <end position="185"/>
    </location>
</feature>
<evidence type="ECO:0000313" key="3">
    <source>
        <dbReference type="EMBL" id="GJT22930.1"/>
    </source>
</evidence>
<feature type="region of interest" description="Disordered" evidence="1">
    <location>
        <begin position="361"/>
        <end position="380"/>
    </location>
</feature>
<gene>
    <name evidence="3" type="ORF">Tco_0892867</name>
</gene>
<organism evidence="3 4">
    <name type="scientific">Tanacetum coccineum</name>
    <dbReference type="NCBI Taxonomy" id="301880"/>
    <lineage>
        <taxon>Eukaryota</taxon>
        <taxon>Viridiplantae</taxon>
        <taxon>Streptophyta</taxon>
        <taxon>Embryophyta</taxon>
        <taxon>Tracheophyta</taxon>
        <taxon>Spermatophyta</taxon>
        <taxon>Magnoliopsida</taxon>
        <taxon>eudicotyledons</taxon>
        <taxon>Gunneridae</taxon>
        <taxon>Pentapetalae</taxon>
        <taxon>asterids</taxon>
        <taxon>campanulids</taxon>
        <taxon>Asterales</taxon>
        <taxon>Asteraceae</taxon>
        <taxon>Asteroideae</taxon>
        <taxon>Anthemideae</taxon>
        <taxon>Anthemidinae</taxon>
        <taxon>Tanacetum</taxon>
    </lineage>
</organism>
<comment type="caution">
    <text evidence="3">The sequence shown here is derived from an EMBL/GenBank/DDBJ whole genome shotgun (WGS) entry which is preliminary data.</text>
</comment>
<feature type="non-terminal residue" evidence="3">
    <location>
        <position position="1"/>
    </location>
</feature>
<dbReference type="Proteomes" id="UP001151760">
    <property type="component" value="Unassembled WGS sequence"/>
</dbReference>
<dbReference type="InterPro" id="IPR058594">
    <property type="entry name" value="PB1-like_dom_pln"/>
</dbReference>
<proteinExistence type="predicted"/>
<accession>A0ABQ5C754</accession>
<evidence type="ECO:0000313" key="4">
    <source>
        <dbReference type="Proteomes" id="UP001151760"/>
    </source>
</evidence>
<evidence type="ECO:0000259" key="2">
    <source>
        <dbReference type="Pfam" id="PF26130"/>
    </source>
</evidence>
<dbReference type="Pfam" id="PF26130">
    <property type="entry name" value="PB1-like"/>
    <property type="match status" value="1"/>
</dbReference>
<feature type="compositionally biased region" description="Basic and acidic residues" evidence="1">
    <location>
        <begin position="172"/>
        <end position="182"/>
    </location>
</feature>
<name>A0ABQ5C754_9ASTR</name>
<reference evidence="3" key="2">
    <citation type="submission" date="2022-01" db="EMBL/GenBank/DDBJ databases">
        <authorList>
            <person name="Yamashiro T."/>
            <person name="Shiraishi A."/>
            <person name="Satake H."/>
            <person name="Nakayama K."/>
        </authorList>
    </citation>
    <scope>NUCLEOTIDE SEQUENCE</scope>
</reference>